<accession>A0A0G1BJ07</accession>
<organism evidence="6 7">
    <name type="scientific">Candidatus Magasanikbacteria bacterium GW2011_GWE2_42_7</name>
    <dbReference type="NCBI Taxonomy" id="1619052"/>
    <lineage>
        <taxon>Bacteria</taxon>
        <taxon>Candidatus Magasanikiibacteriota</taxon>
    </lineage>
</organism>
<evidence type="ECO:0000256" key="3">
    <source>
        <dbReference type="SAM" id="Coils"/>
    </source>
</evidence>
<feature type="transmembrane region" description="Helical" evidence="4">
    <location>
        <begin position="29"/>
        <end position="47"/>
    </location>
</feature>
<dbReference type="Gene3D" id="2.40.50.100">
    <property type="match status" value="1"/>
</dbReference>
<sequence length="612" mass="65636">MSQEESIIAQSKKFRRGGYIPKLLKNKKVLMIVLVLVMTLSGGYYVYSKIAKNNDTAVATKKTYTVKKGDIRISTNADGSIVAKDGVSLSFSSTGVTIKNVYVKEGDIVKKGDNIATADTGTQSIDLQSAYASYTSAKASYEEKIAGPTENDLASYKNSVESAQASLDKTLKQNEYAIQSAESSLETALANLKLSEGGEQSQIVQDAYNDIYLDSLSAVTNLNAALTASDNILGIDNIFANDVFENVLSVLDSASISQARNSYLVAKHTLTTAENAVVVLNASSPQGDMLASAQLVLVAITQMHQHYYDMQEMLVATLPIGDLSQSSLESMRSSVNSKKSSMVSLLSSFNASLKAIDTATSSYDSYKRAYENALQALEKAKSDAESSEISARLSLQNAEQQLKEASAPLTESERSSAKSSLANASASVQKLQYQIDQSTLKSPIDGEVVLLNGKTGDIIVDEKNSPFVTILNKETFFVETNIEESEISNIQVGQKAHIIVDALDEATLEGTVNFISLTSESGTGGVVTYLVRVLLDDTEYVDVREGMTAGVDFVIAESNDVLMVPVQAVQNVNGKPAVTMNNGDTRDVVTGFTDGQTVEIISGLEVGEQVTY</sequence>
<dbReference type="GO" id="GO:0030313">
    <property type="term" value="C:cell envelope"/>
    <property type="evidence" value="ECO:0007669"/>
    <property type="project" value="UniProtKB-SubCell"/>
</dbReference>
<proteinExistence type="predicted"/>
<keyword evidence="4" id="KW-0472">Membrane</keyword>
<dbReference type="Pfam" id="PF25975">
    <property type="entry name" value="CzcB_C"/>
    <property type="match status" value="1"/>
</dbReference>
<dbReference type="PATRIC" id="fig|1619052.3.peg.15"/>
<evidence type="ECO:0000313" key="6">
    <source>
        <dbReference type="EMBL" id="KKS73199.1"/>
    </source>
</evidence>
<evidence type="ECO:0000259" key="5">
    <source>
        <dbReference type="Pfam" id="PF25975"/>
    </source>
</evidence>
<comment type="subcellular location">
    <subcellularLocation>
        <location evidence="1">Cell envelope</location>
    </subcellularLocation>
</comment>
<dbReference type="PANTHER" id="PTHR32347">
    <property type="entry name" value="EFFLUX SYSTEM COMPONENT YKNX-RELATED"/>
    <property type="match status" value="1"/>
</dbReference>
<evidence type="ECO:0000256" key="4">
    <source>
        <dbReference type="SAM" id="Phobius"/>
    </source>
</evidence>
<feature type="coiled-coil region" evidence="3">
    <location>
        <begin position="363"/>
        <end position="390"/>
    </location>
</feature>
<evidence type="ECO:0000313" key="7">
    <source>
        <dbReference type="Proteomes" id="UP000033867"/>
    </source>
</evidence>
<evidence type="ECO:0000256" key="1">
    <source>
        <dbReference type="ARBA" id="ARBA00004196"/>
    </source>
</evidence>
<feature type="domain" description="CzcB-like C-terminal circularly permuted SH3-like" evidence="5">
    <location>
        <begin position="562"/>
        <end position="610"/>
    </location>
</feature>
<dbReference type="SUPFAM" id="SSF111369">
    <property type="entry name" value="HlyD-like secretion proteins"/>
    <property type="match status" value="1"/>
</dbReference>
<keyword evidence="4" id="KW-0812">Transmembrane</keyword>
<reference evidence="6 7" key="1">
    <citation type="journal article" date="2015" name="Nature">
        <title>rRNA introns, odd ribosomes, and small enigmatic genomes across a large radiation of phyla.</title>
        <authorList>
            <person name="Brown C.T."/>
            <person name="Hug L.A."/>
            <person name="Thomas B.C."/>
            <person name="Sharon I."/>
            <person name="Castelle C.J."/>
            <person name="Singh A."/>
            <person name="Wilkins M.J."/>
            <person name="Williams K.H."/>
            <person name="Banfield J.F."/>
        </authorList>
    </citation>
    <scope>NUCLEOTIDE SEQUENCE [LARGE SCALE GENOMIC DNA]</scope>
</reference>
<dbReference type="InterPro" id="IPR058649">
    <property type="entry name" value="CzcB_C"/>
</dbReference>
<keyword evidence="4" id="KW-1133">Transmembrane helix</keyword>
<dbReference type="EMBL" id="LCEK01000001">
    <property type="protein sequence ID" value="KKS73199.1"/>
    <property type="molecule type" value="Genomic_DNA"/>
</dbReference>
<dbReference type="PANTHER" id="PTHR32347:SF23">
    <property type="entry name" value="BLL5650 PROTEIN"/>
    <property type="match status" value="1"/>
</dbReference>
<evidence type="ECO:0000256" key="2">
    <source>
        <dbReference type="ARBA" id="ARBA00023054"/>
    </source>
</evidence>
<dbReference type="Gene3D" id="2.40.30.170">
    <property type="match status" value="1"/>
</dbReference>
<dbReference type="Proteomes" id="UP000033867">
    <property type="component" value="Unassembled WGS sequence"/>
</dbReference>
<keyword evidence="2 3" id="KW-0175">Coiled coil</keyword>
<dbReference type="AlphaFoldDB" id="A0A0G1BJ07"/>
<dbReference type="Gene3D" id="2.40.420.20">
    <property type="match status" value="1"/>
</dbReference>
<dbReference type="InterPro" id="IPR050465">
    <property type="entry name" value="UPF0194_transport"/>
</dbReference>
<comment type="caution">
    <text evidence="6">The sequence shown here is derived from an EMBL/GenBank/DDBJ whole genome shotgun (WGS) entry which is preliminary data.</text>
</comment>
<gene>
    <name evidence="6" type="ORF">UV42_C0001G0014</name>
</gene>
<protein>
    <submittedName>
        <fullName evidence="6">Efflux transporter, RND family, MFP subunit</fullName>
    </submittedName>
</protein>
<dbReference type="Gene3D" id="1.10.287.470">
    <property type="entry name" value="Helix hairpin bin"/>
    <property type="match status" value="1"/>
</dbReference>
<name>A0A0G1BJ07_9BACT</name>